<dbReference type="Pfam" id="PF05960">
    <property type="entry name" value="DUF885"/>
    <property type="match status" value="1"/>
</dbReference>
<sequence>MASRHRASRRQPSPGEPSSGRWGTFATVSTETSAVRPATDIDRIADDYLTKLAELSPIAATYFGIPGHDEELDDFSPAGHEAHAELRAETLAALDRATPVDDIDRVTLAAMRERLGLEDETHRAGLDEMALNVIASPLQSIRGCFDLMPTATDEDWGTLSRRLERVPDALAGWKVSLLSASAKGNIAPRRQVEACIAQCADLVTDDGYFATLVAEARLAADGGPGELADATRETLTAAAEGARSAYAELGGWLREHLLDDAPVEDACGAERYALLSRAFLGAEVDLAETYAWGQEEVARITAEMEAVADQIKPGSTVQEAIAALNADPAYQLHGTDELKAWMQERADEAIAELADTHFDIPDPVRTIECLIAPTQTGGIYYTPPSEDFSRPGRMWWAVPKGVTEFGTWKELTTVYHEGVPGHHLQIAQTVFRSDQLNNWRRMVAWTSGQGEGWALYAERLMDELGYMDDPGNKMGLLDSQSLRAARVVIDIGVHCGFEAPAEVGGGPWTYDKAWQYLTSHANQDEAWLRFELDRYLGWPGQAPSYKIGERLWMQLRDQVAEREGATFSLKDFHRRSLDIGGVGLDTLRAAVLGELSGDVA</sequence>
<evidence type="ECO:0000313" key="2">
    <source>
        <dbReference type="EMBL" id="SDP29633.1"/>
    </source>
</evidence>
<dbReference type="STRING" id="443156.SAMN04489867_1987"/>
<dbReference type="AlphaFoldDB" id="A0A1H0RJ86"/>
<proteinExistence type="predicted"/>
<gene>
    <name evidence="2" type="ORF">SAMN04489867_1987</name>
</gene>
<dbReference type="EMBL" id="LT629711">
    <property type="protein sequence ID" value="SDP29633.1"/>
    <property type="molecule type" value="Genomic_DNA"/>
</dbReference>
<feature type="region of interest" description="Disordered" evidence="1">
    <location>
        <begin position="1"/>
        <end position="24"/>
    </location>
</feature>
<organism evidence="2 3">
    <name type="scientific">Pedococcus dokdonensis</name>
    <dbReference type="NCBI Taxonomy" id="443156"/>
    <lineage>
        <taxon>Bacteria</taxon>
        <taxon>Bacillati</taxon>
        <taxon>Actinomycetota</taxon>
        <taxon>Actinomycetes</taxon>
        <taxon>Micrococcales</taxon>
        <taxon>Intrasporangiaceae</taxon>
        <taxon>Pedococcus</taxon>
    </lineage>
</organism>
<dbReference type="OrthoDB" id="9760040at2"/>
<protein>
    <submittedName>
        <fullName evidence="2">Uncharacterized conserved protein, DUF885 familyt</fullName>
    </submittedName>
</protein>
<evidence type="ECO:0000256" key="1">
    <source>
        <dbReference type="SAM" id="MobiDB-lite"/>
    </source>
</evidence>
<name>A0A1H0RJ86_9MICO</name>
<reference evidence="3" key="1">
    <citation type="submission" date="2016-10" db="EMBL/GenBank/DDBJ databases">
        <authorList>
            <person name="Varghese N."/>
            <person name="Submissions S."/>
        </authorList>
    </citation>
    <scope>NUCLEOTIDE SEQUENCE [LARGE SCALE GENOMIC DNA]</scope>
    <source>
        <strain evidence="3">DSM 22329</strain>
    </source>
</reference>
<evidence type="ECO:0000313" key="3">
    <source>
        <dbReference type="Proteomes" id="UP000199077"/>
    </source>
</evidence>
<dbReference type="PANTHER" id="PTHR33361:SF2">
    <property type="entry name" value="DUF885 DOMAIN-CONTAINING PROTEIN"/>
    <property type="match status" value="1"/>
</dbReference>
<accession>A0A1H0RJ86</accession>
<dbReference type="InterPro" id="IPR010281">
    <property type="entry name" value="DUF885"/>
</dbReference>
<dbReference type="PANTHER" id="PTHR33361">
    <property type="entry name" value="GLR0591 PROTEIN"/>
    <property type="match status" value="1"/>
</dbReference>
<keyword evidence="3" id="KW-1185">Reference proteome</keyword>
<dbReference type="Proteomes" id="UP000199077">
    <property type="component" value="Chromosome I"/>
</dbReference>